<evidence type="ECO:0000313" key="2">
    <source>
        <dbReference type="Proteomes" id="UP001258994"/>
    </source>
</evidence>
<organism evidence="1 2">
    <name type="scientific">Thalassotalea psychrophila</name>
    <dbReference type="NCBI Taxonomy" id="3065647"/>
    <lineage>
        <taxon>Bacteria</taxon>
        <taxon>Pseudomonadati</taxon>
        <taxon>Pseudomonadota</taxon>
        <taxon>Gammaproteobacteria</taxon>
        <taxon>Alteromonadales</taxon>
        <taxon>Colwelliaceae</taxon>
        <taxon>Thalassotalea</taxon>
    </lineage>
</organism>
<accession>A0ABY9TXA9</accession>
<gene>
    <name evidence="1" type="ORF">RGQ13_05410</name>
</gene>
<dbReference type="RefSeq" id="WP_348392545.1">
    <property type="nucleotide sequence ID" value="NZ_CP134145.1"/>
</dbReference>
<protein>
    <recommendedName>
        <fullName evidence="3">Lipoprotein</fullName>
    </recommendedName>
</protein>
<name>A0ABY9TXA9_9GAMM</name>
<dbReference type="EMBL" id="CP134145">
    <property type="protein sequence ID" value="WNC73433.1"/>
    <property type="molecule type" value="Genomic_DNA"/>
</dbReference>
<evidence type="ECO:0008006" key="3">
    <source>
        <dbReference type="Google" id="ProtNLM"/>
    </source>
</evidence>
<proteinExistence type="predicted"/>
<dbReference type="PROSITE" id="PS51257">
    <property type="entry name" value="PROKAR_LIPOPROTEIN"/>
    <property type="match status" value="1"/>
</dbReference>
<keyword evidence="2" id="KW-1185">Reference proteome</keyword>
<dbReference type="Proteomes" id="UP001258994">
    <property type="component" value="Chromosome"/>
</dbReference>
<sequence>MSKLSHHNHNHNQFQFINFFSILFLCSLLSACGGGGGGSKDDTPLPSANIDSSNALQVLAEVSEVVLGTNELGSAVDFSNQNVEVPRNMSTPTAMSGATLVSQNTLTGVLINNTPIGPETIDCSVSGTQKLWGDLADLNTLSVGDTINIESNMCDDGYGEVVDGLLEMTITSIEGDLDYLESLLEVDVKFTDFMTTAEGESITFDGDISMLMDTLSPPLEVLGVSGKSFSIDSQGKTVTMRNFSDTFSVDTSTFPIEWQQSANGSLTSSEFVGSVNYETSVTLMGSGEGYPNTGELFVSDTSGASLRLIVIDAENVQIDADYDGDKVVDETFYLTWIEFEEYS</sequence>
<evidence type="ECO:0000313" key="1">
    <source>
        <dbReference type="EMBL" id="WNC73433.1"/>
    </source>
</evidence>
<reference evidence="2" key="1">
    <citation type="submission" date="2023-09" db="EMBL/GenBank/DDBJ databases">
        <authorList>
            <person name="Li S."/>
            <person name="Li X."/>
            <person name="Zhang C."/>
            <person name="Zhao Z."/>
        </authorList>
    </citation>
    <scope>NUCLEOTIDE SEQUENCE [LARGE SCALE GENOMIC DNA]</scope>
    <source>
        <strain evidence="2">SQ149</strain>
    </source>
</reference>